<keyword evidence="5" id="KW-0472">Membrane</keyword>
<dbReference type="SMART" id="SM00244">
    <property type="entry name" value="PHB"/>
    <property type="match status" value="1"/>
</dbReference>
<feature type="domain" description="Band 7" evidence="7">
    <location>
        <begin position="21"/>
        <end position="185"/>
    </location>
</feature>
<dbReference type="PANTHER" id="PTHR42911:SF1">
    <property type="entry name" value="MODULATOR OF FTSH PROTEASE HFLC"/>
    <property type="match status" value="1"/>
</dbReference>
<keyword evidence="8" id="KW-0378">Hydrolase</keyword>
<dbReference type="InterPro" id="IPR036013">
    <property type="entry name" value="Band_7/SPFH_dom_sf"/>
</dbReference>
<comment type="function">
    <text evidence="6">HflC and HflK could regulate a protease.</text>
</comment>
<dbReference type="SUPFAM" id="SSF117892">
    <property type="entry name" value="Band 7/SPFH domain"/>
    <property type="match status" value="1"/>
</dbReference>
<name>A0A4S4AIR5_9RHOO</name>
<dbReference type="Gene3D" id="3.30.479.30">
    <property type="entry name" value="Band 7 domain"/>
    <property type="match status" value="1"/>
</dbReference>
<dbReference type="GO" id="GO:0016020">
    <property type="term" value="C:membrane"/>
    <property type="evidence" value="ECO:0007669"/>
    <property type="project" value="UniProtKB-SubCell"/>
</dbReference>
<evidence type="ECO:0000256" key="3">
    <source>
        <dbReference type="ARBA" id="ARBA00022692"/>
    </source>
</evidence>
<dbReference type="Pfam" id="PF01145">
    <property type="entry name" value="Band_7"/>
    <property type="match status" value="1"/>
</dbReference>
<dbReference type="Proteomes" id="UP000307956">
    <property type="component" value="Unassembled WGS sequence"/>
</dbReference>
<keyword evidence="4" id="KW-1133">Transmembrane helix</keyword>
<dbReference type="PANTHER" id="PTHR42911">
    <property type="entry name" value="MODULATOR OF FTSH PROTEASE HFLC"/>
    <property type="match status" value="1"/>
</dbReference>
<accession>A0A4S4AIR5</accession>
<evidence type="ECO:0000259" key="7">
    <source>
        <dbReference type="SMART" id="SM00244"/>
    </source>
</evidence>
<proteinExistence type="inferred from homology"/>
<dbReference type="GO" id="GO:0008233">
    <property type="term" value="F:peptidase activity"/>
    <property type="evidence" value="ECO:0007669"/>
    <property type="project" value="UniProtKB-KW"/>
</dbReference>
<dbReference type="OrthoDB" id="9812991at2"/>
<dbReference type="GO" id="GO:0006508">
    <property type="term" value="P:proteolysis"/>
    <property type="evidence" value="ECO:0007669"/>
    <property type="project" value="UniProtKB-KW"/>
</dbReference>
<dbReference type="InterPro" id="IPR010200">
    <property type="entry name" value="HflC"/>
</dbReference>
<organism evidence="8 9">
    <name type="scientific">Pseudothauera rhizosphaerae</name>
    <dbReference type="NCBI Taxonomy" id="2565932"/>
    <lineage>
        <taxon>Bacteria</taxon>
        <taxon>Pseudomonadati</taxon>
        <taxon>Pseudomonadota</taxon>
        <taxon>Betaproteobacteria</taxon>
        <taxon>Rhodocyclales</taxon>
        <taxon>Zoogloeaceae</taxon>
        <taxon>Pseudothauera</taxon>
    </lineage>
</organism>
<gene>
    <name evidence="8" type="primary">hflC</name>
    <name evidence="8" type="ORF">E6O51_16045</name>
</gene>
<keyword evidence="9" id="KW-1185">Reference proteome</keyword>
<dbReference type="InterPro" id="IPR001972">
    <property type="entry name" value="Stomatin_HflK_fam"/>
</dbReference>
<dbReference type="PIRSF" id="PIRSF005651">
    <property type="entry name" value="HflC"/>
    <property type="match status" value="1"/>
</dbReference>
<evidence type="ECO:0000256" key="4">
    <source>
        <dbReference type="ARBA" id="ARBA00022989"/>
    </source>
</evidence>
<evidence type="ECO:0000313" key="8">
    <source>
        <dbReference type="EMBL" id="THF59235.1"/>
    </source>
</evidence>
<comment type="similarity">
    <text evidence="2 6">Belongs to the band 7/mec-2 family. HflC subfamily.</text>
</comment>
<keyword evidence="3" id="KW-0812">Transmembrane</keyword>
<evidence type="ECO:0000256" key="6">
    <source>
        <dbReference type="PIRNR" id="PIRNR005651"/>
    </source>
</evidence>
<dbReference type="InterPro" id="IPR001107">
    <property type="entry name" value="Band_7"/>
</dbReference>
<evidence type="ECO:0000256" key="5">
    <source>
        <dbReference type="ARBA" id="ARBA00023136"/>
    </source>
</evidence>
<comment type="subcellular location">
    <subcellularLocation>
        <location evidence="1">Membrane</location>
        <topology evidence="1">Single-pass membrane protein</topology>
    </subcellularLocation>
</comment>
<evidence type="ECO:0000256" key="1">
    <source>
        <dbReference type="ARBA" id="ARBA00004167"/>
    </source>
</evidence>
<keyword evidence="8" id="KW-0645">Protease</keyword>
<evidence type="ECO:0000313" key="9">
    <source>
        <dbReference type="Proteomes" id="UP000307956"/>
    </source>
</evidence>
<dbReference type="RefSeq" id="WP_136386020.1">
    <property type="nucleotide sequence ID" value="NZ_SSOD01000014.1"/>
</dbReference>
<dbReference type="PRINTS" id="PR00721">
    <property type="entry name" value="STOMATIN"/>
</dbReference>
<reference evidence="8 9" key="1">
    <citation type="submission" date="2019-04" db="EMBL/GenBank/DDBJ databases">
        <title>Azoarcus rhizosphaerae sp. nov. isolated from rhizosphere of Ficus religiosa.</title>
        <authorList>
            <person name="Lin S.-Y."/>
            <person name="Hameed A."/>
            <person name="Hsu Y.-H."/>
            <person name="Young C.-C."/>
        </authorList>
    </citation>
    <scope>NUCLEOTIDE SEQUENCE [LARGE SCALE GENOMIC DNA]</scope>
    <source>
        <strain evidence="8 9">CC-YHH848</strain>
    </source>
</reference>
<dbReference type="AlphaFoldDB" id="A0A4S4AIR5"/>
<evidence type="ECO:0000256" key="2">
    <source>
        <dbReference type="ARBA" id="ARBA00007862"/>
    </source>
</evidence>
<dbReference type="CDD" id="cd03405">
    <property type="entry name" value="SPFH_HflC"/>
    <property type="match status" value="1"/>
</dbReference>
<dbReference type="NCBIfam" id="TIGR01932">
    <property type="entry name" value="hflC"/>
    <property type="match status" value="1"/>
</dbReference>
<protein>
    <recommendedName>
        <fullName evidence="6">Protein HflC</fullName>
    </recommendedName>
</protein>
<sequence>MRDKMPIFAGGLLFALLLASMTLFTVDQRQYAIVFQLGEVKQVIQEPGLKFKWPLIQNVRYFDRRILTIDTPEPERFITAEKKNVLVDHFVKWRIIDPQLYYVSVAGDEARARIRLLQTVNAGLREEFGRRTVHDVVSGERDRIMDQMRERADRDARTIGVQILDVRLKRVDLPGEVSEAVYRRMEAERTRVANELRSLGAAEAERIRADADRQREVIVAEAYRDAQRTKGEGDARATAIYAQAFGKNADFYSFWRSLEAYRSSFADKGDVLVVDPSSDFFKFMKSSGGAKKN</sequence>
<dbReference type="EMBL" id="SSOD01000014">
    <property type="protein sequence ID" value="THF59235.1"/>
    <property type="molecule type" value="Genomic_DNA"/>
</dbReference>
<comment type="caution">
    <text evidence="8">The sequence shown here is derived from an EMBL/GenBank/DDBJ whole genome shotgun (WGS) entry which is preliminary data.</text>
</comment>